<dbReference type="RefSeq" id="WP_326122779.1">
    <property type="nucleotide sequence ID" value="NZ_JARSFG010000010.1"/>
</dbReference>
<evidence type="ECO:0000256" key="1">
    <source>
        <dbReference type="SAM" id="MobiDB-lite"/>
    </source>
</evidence>
<name>A0AAW9NNY8_9BACL</name>
<evidence type="ECO:0000313" key="2">
    <source>
        <dbReference type="EMBL" id="MEC1178236.1"/>
    </source>
</evidence>
<proteinExistence type="predicted"/>
<dbReference type="Proteomes" id="UP001344888">
    <property type="component" value="Unassembled WGS sequence"/>
</dbReference>
<evidence type="ECO:0000313" key="3">
    <source>
        <dbReference type="Proteomes" id="UP001344888"/>
    </source>
</evidence>
<organism evidence="2 3">
    <name type="scientific">Metasolibacillus meyeri</name>
    <dbReference type="NCBI Taxonomy" id="1071052"/>
    <lineage>
        <taxon>Bacteria</taxon>
        <taxon>Bacillati</taxon>
        <taxon>Bacillota</taxon>
        <taxon>Bacilli</taxon>
        <taxon>Bacillales</taxon>
        <taxon>Caryophanaceae</taxon>
        <taxon>Metasolibacillus</taxon>
    </lineage>
</organism>
<protein>
    <submittedName>
        <fullName evidence="2">Uncharacterized protein</fullName>
    </submittedName>
</protein>
<accession>A0AAW9NNY8</accession>
<reference evidence="2 3" key="1">
    <citation type="submission" date="2023-03" db="EMBL/GenBank/DDBJ databases">
        <title>Bacillus Genome Sequencing.</title>
        <authorList>
            <person name="Dunlap C."/>
        </authorList>
    </citation>
    <scope>NUCLEOTIDE SEQUENCE [LARGE SCALE GENOMIC DNA]</scope>
    <source>
        <strain evidence="2 3">B-59205</strain>
    </source>
</reference>
<gene>
    <name evidence="2" type="ORF">P9B03_07045</name>
</gene>
<feature type="compositionally biased region" description="Polar residues" evidence="1">
    <location>
        <begin position="1"/>
        <end position="14"/>
    </location>
</feature>
<feature type="region of interest" description="Disordered" evidence="1">
    <location>
        <begin position="1"/>
        <end position="28"/>
    </location>
</feature>
<keyword evidence="3" id="KW-1185">Reference proteome</keyword>
<comment type="caution">
    <text evidence="2">The sequence shown here is derived from an EMBL/GenBank/DDBJ whole genome shotgun (WGS) entry which is preliminary data.</text>
</comment>
<dbReference type="EMBL" id="JARSFG010000010">
    <property type="protein sequence ID" value="MEC1178236.1"/>
    <property type="molecule type" value="Genomic_DNA"/>
</dbReference>
<sequence>MKITNFSQIQSNPVNTTNQTNKKKDNQTHLTEAYIPTTKSTQSDDLLWNYTPHEVGKPATIKTASMGLNNLAQPDWDVIPTKWKQVPPQDELIAQIKETVTRNILDGKSTPTRQVSIFLAQYISPVSPDREALHQQAMKAIKKFEAEEKATPLGELSLVTYLNNMDFGIEKNIAMSADGAIKPAMNSLGGYDYEVVVGGQTLLTSTNGHWDYVMTPAEQQKRDEFYKIYWSFVDQARNELKNLSNQQE</sequence>
<dbReference type="AlphaFoldDB" id="A0AAW9NNY8"/>